<reference evidence="1 2" key="1">
    <citation type="submission" date="2015-01" db="EMBL/GenBank/DDBJ databases">
        <title>Evolution of Trichinella species and genotypes.</title>
        <authorList>
            <person name="Korhonen P.K."/>
            <person name="Edoardo P."/>
            <person name="Giuseppe L.R."/>
            <person name="Gasser R.B."/>
        </authorList>
    </citation>
    <scope>NUCLEOTIDE SEQUENCE [LARGE SCALE GENOMIC DNA]</scope>
    <source>
        <strain evidence="1">ISS176</strain>
    </source>
</reference>
<gene>
    <name evidence="1" type="ORF">T4C_10649</name>
</gene>
<protein>
    <submittedName>
        <fullName evidence="1">Uncharacterized protein</fullName>
    </submittedName>
</protein>
<dbReference type="AlphaFoldDB" id="A0A0V1K6G9"/>
<accession>A0A0V1K6G9</accession>
<evidence type="ECO:0000313" key="2">
    <source>
        <dbReference type="Proteomes" id="UP000054826"/>
    </source>
</evidence>
<name>A0A0V1K6G9_TRIPS</name>
<sequence>MGSNRLIPIMSGFEEKPKIKLLLWNKSRPNFALSMLIHCKVVSYLKISRGVFNQGGREYAHCTWQIVPNRLIPIMSTLVVSYLKISRDVFNQGGREYAHCTWQIVPNRLIPIMSTLVKITFSRKFRIFRELARFAKNGQTLVFKI</sequence>
<organism evidence="1 2">
    <name type="scientific">Trichinella pseudospiralis</name>
    <name type="common">Parasitic roundworm</name>
    <dbReference type="NCBI Taxonomy" id="6337"/>
    <lineage>
        <taxon>Eukaryota</taxon>
        <taxon>Metazoa</taxon>
        <taxon>Ecdysozoa</taxon>
        <taxon>Nematoda</taxon>
        <taxon>Enoplea</taxon>
        <taxon>Dorylaimia</taxon>
        <taxon>Trichinellida</taxon>
        <taxon>Trichinellidae</taxon>
        <taxon>Trichinella</taxon>
    </lineage>
</organism>
<dbReference type="Proteomes" id="UP000054826">
    <property type="component" value="Unassembled WGS sequence"/>
</dbReference>
<dbReference type="EMBL" id="JYDV01000012">
    <property type="protein sequence ID" value="KRZ42835.1"/>
    <property type="molecule type" value="Genomic_DNA"/>
</dbReference>
<comment type="caution">
    <text evidence="1">The sequence shown here is derived from an EMBL/GenBank/DDBJ whole genome shotgun (WGS) entry which is preliminary data.</text>
</comment>
<proteinExistence type="predicted"/>
<evidence type="ECO:0000313" key="1">
    <source>
        <dbReference type="EMBL" id="KRZ42835.1"/>
    </source>
</evidence>